<feature type="compositionally biased region" description="Basic and acidic residues" evidence="1">
    <location>
        <begin position="28"/>
        <end position="41"/>
    </location>
</feature>
<comment type="caution">
    <text evidence="2">The sequence shown here is derived from an EMBL/GenBank/DDBJ whole genome shotgun (WGS) entry which is preliminary data.</text>
</comment>
<reference evidence="2 3" key="1">
    <citation type="submission" date="2024-02" db="EMBL/GenBank/DDBJ databases">
        <authorList>
            <person name="Vignale AGUSTIN F."/>
            <person name="Sosa J E."/>
            <person name="Modenutti C."/>
        </authorList>
    </citation>
    <scope>NUCLEOTIDE SEQUENCE [LARGE SCALE GENOMIC DNA]</scope>
</reference>
<evidence type="ECO:0000256" key="1">
    <source>
        <dbReference type="SAM" id="MobiDB-lite"/>
    </source>
</evidence>
<proteinExistence type="predicted"/>
<dbReference type="EMBL" id="CAUOFW020009390">
    <property type="protein sequence ID" value="CAK9185600.1"/>
    <property type="molecule type" value="Genomic_DNA"/>
</dbReference>
<name>A0ABC8UX22_9AQUA</name>
<organism evidence="2 3">
    <name type="scientific">Ilex paraguariensis</name>
    <name type="common">yerba mate</name>
    <dbReference type="NCBI Taxonomy" id="185542"/>
    <lineage>
        <taxon>Eukaryota</taxon>
        <taxon>Viridiplantae</taxon>
        <taxon>Streptophyta</taxon>
        <taxon>Embryophyta</taxon>
        <taxon>Tracheophyta</taxon>
        <taxon>Spermatophyta</taxon>
        <taxon>Magnoliopsida</taxon>
        <taxon>eudicotyledons</taxon>
        <taxon>Gunneridae</taxon>
        <taxon>Pentapetalae</taxon>
        <taxon>asterids</taxon>
        <taxon>campanulids</taxon>
        <taxon>Aquifoliales</taxon>
        <taxon>Aquifoliaceae</taxon>
        <taxon>Ilex</taxon>
    </lineage>
</organism>
<dbReference type="Proteomes" id="UP001642360">
    <property type="component" value="Unassembled WGS sequence"/>
</dbReference>
<accession>A0ABC8UX22</accession>
<feature type="region of interest" description="Disordered" evidence="1">
    <location>
        <begin position="24"/>
        <end position="68"/>
    </location>
</feature>
<keyword evidence="3" id="KW-1185">Reference proteome</keyword>
<dbReference type="AlphaFoldDB" id="A0ABC8UX22"/>
<evidence type="ECO:0000313" key="2">
    <source>
        <dbReference type="EMBL" id="CAK9185600.1"/>
    </source>
</evidence>
<evidence type="ECO:0000313" key="3">
    <source>
        <dbReference type="Proteomes" id="UP001642360"/>
    </source>
</evidence>
<sequence length="68" mass="7828">MMVQYPKNSTDFVLSGATKYSEIIDENSGERSRTQGAEEMKNQMNLPQDKRLDLKRKMSPPVYSDDKV</sequence>
<protein>
    <submittedName>
        <fullName evidence="2">Uncharacterized protein</fullName>
    </submittedName>
</protein>
<gene>
    <name evidence="2" type="ORF">ILEXP_LOCUS56019</name>
</gene>